<dbReference type="SUPFAM" id="SSF57850">
    <property type="entry name" value="RING/U-box"/>
    <property type="match status" value="1"/>
</dbReference>
<dbReference type="InterPro" id="IPR001841">
    <property type="entry name" value="Znf_RING"/>
</dbReference>
<organism evidence="3 4">
    <name type="scientific">Fusarium sporotrichioides</name>
    <dbReference type="NCBI Taxonomy" id="5514"/>
    <lineage>
        <taxon>Eukaryota</taxon>
        <taxon>Fungi</taxon>
        <taxon>Dikarya</taxon>
        <taxon>Ascomycota</taxon>
        <taxon>Pezizomycotina</taxon>
        <taxon>Sordariomycetes</taxon>
        <taxon>Hypocreomycetidae</taxon>
        <taxon>Hypocreales</taxon>
        <taxon>Nectriaceae</taxon>
        <taxon>Fusarium</taxon>
    </lineage>
</organism>
<dbReference type="AlphaFoldDB" id="A0A395RFF2"/>
<reference evidence="3 4" key="1">
    <citation type="journal article" date="2018" name="PLoS Pathog.">
        <title>Evolution of structural diversity of trichothecenes, a family of toxins produced by plant pathogenic and entomopathogenic fungi.</title>
        <authorList>
            <person name="Proctor R.H."/>
            <person name="McCormick S.P."/>
            <person name="Kim H.S."/>
            <person name="Cardoza R.E."/>
            <person name="Stanley A.M."/>
            <person name="Lindo L."/>
            <person name="Kelly A."/>
            <person name="Brown D.W."/>
            <person name="Lee T."/>
            <person name="Vaughan M.M."/>
            <person name="Alexander N.J."/>
            <person name="Busman M."/>
            <person name="Gutierrez S."/>
        </authorList>
    </citation>
    <scope>NUCLEOTIDE SEQUENCE [LARGE SCALE GENOMIC DNA]</scope>
    <source>
        <strain evidence="3 4">NRRL 3299</strain>
    </source>
</reference>
<evidence type="ECO:0000313" key="3">
    <source>
        <dbReference type="EMBL" id="RGP58858.1"/>
    </source>
</evidence>
<dbReference type="InterPro" id="IPR013083">
    <property type="entry name" value="Znf_RING/FYVE/PHD"/>
</dbReference>
<dbReference type="PROSITE" id="PS50089">
    <property type="entry name" value="ZF_RING_2"/>
    <property type="match status" value="1"/>
</dbReference>
<feature type="domain" description="RING-type" evidence="2">
    <location>
        <begin position="30"/>
        <end position="96"/>
    </location>
</feature>
<name>A0A395RFF2_FUSSP</name>
<proteinExistence type="predicted"/>
<evidence type="ECO:0000259" key="2">
    <source>
        <dbReference type="PROSITE" id="PS50089"/>
    </source>
</evidence>
<comment type="caution">
    <text evidence="3">The sequence shown here is derived from an EMBL/GenBank/DDBJ whole genome shotgun (WGS) entry which is preliminary data.</text>
</comment>
<evidence type="ECO:0000256" key="1">
    <source>
        <dbReference type="PROSITE-ProRule" id="PRU00175"/>
    </source>
</evidence>
<sequence length="262" mass="30640">MSSVTETYFPHLLEILKQDPSAVERLKLDCGMCMEEMTSDGEVKHELPNGDDCFSHRAYIFPCGHIFGLSCVMRLRNHTFHESLHRRVENKCPTCRQRLHYIPCKCPHVLGVLLEVEEAKRQEMLYKIDRIKSMCDRCFACGLKIIAWKMQLELNPSNGVEVEEDDSEMQFQMTLMPPNVKMIFKRTENYGEWGIKAIRVENRRYAPHDLDLEIHRLLDRFVNQMAEIYFTNRLISGEGIVHITAEISVAVREYSLIEFEHS</sequence>
<keyword evidence="4" id="KW-1185">Reference proteome</keyword>
<gene>
    <name evidence="3" type="ORF">FSPOR_11756</name>
</gene>
<evidence type="ECO:0000313" key="4">
    <source>
        <dbReference type="Proteomes" id="UP000266152"/>
    </source>
</evidence>
<dbReference type="GO" id="GO:0008270">
    <property type="term" value="F:zinc ion binding"/>
    <property type="evidence" value="ECO:0007669"/>
    <property type="project" value="UniProtKB-KW"/>
</dbReference>
<keyword evidence="1" id="KW-0862">Zinc</keyword>
<protein>
    <recommendedName>
        <fullName evidence="2">RING-type domain-containing protein</fullName>
    </recommendedName>
</protein>
<accession>A0A395RFF2</accession>
<keyword evidence="1" id="KW-0479">Metal-binding</keyword>
<dbReference type="EMBL" id="PXOF01000253">
    <property type="protein sequence ID" value="RGP58858.1"/>
    <property type="molecule type" value="Genomic_DNA"/>
</dbReference>
<keyword evidence="1" id="KW-0863">Zinc-finger</keyword>
<dbReference type="Proteomes" id="UP000266152">
    <property type="component" value="Unassembled WGS sequence"/>
</dbReference>
<dbReference type="Gene3D" id="3.30.40.10">
    <property type="entry name" value="Zinc/RING finger domain, C3HC4 (zinc finger)"/>
    <property type="match status" value="1"/>
</dbReference>